<proteinExistence type="predicted"/>
<sequence length="227" mass="25187">MNLNIDGPRMQLTAIIVTSSRSVKLLIGISFQPTAPSQIQSIAITSQRLVLAMFGAGKISAIPISYFPESHPARGACTSPDLALLSTPGTKTGDGPPDKGKIGTIQGSKYPELSLWAIYDLIELRLTPLVPEIYYDKLITVEVFGWRENGTETTTIRTKIKGSEVGYKVEFPKGEWNAIVQWQVRVWWSAGTRQTRENFGFLIDDMVRVNPRAEPRGFADERGIGYR</sequence>
<name>A0ABR3GVS3_9PEZI</name>
<protein>
    <submittedName>
        <fullName evidence="1">Uncharacterized protein</fullName>
    </submittedName>
</protein>
<accession>A0ABR3GVS3</accession>
<evidence type="ECO:0000313" key="2">
    <source>
        <dbReference type="Proteomes" id="UP001447188"/>
    </source>
</evidence>
<dbReference type="Proteomes" id="UP001447188">
    <property type="component" value="Unassembled WGS sequence"/>
</dbReference>
<gene>
    <name evidence="1" type="ORF">Q9L58_000986</name>
</gene>
<organism evidence="1 2">
    <name type="scientific">Discina gigas</name>
    <dbReference type="NCBI Taxonomy" id="1032678"/>
    <lineage>
        <taxon>Eukaryota</taxon>
        <taxon>Fungi</taxon>
        <taxon>Dikarya</taxon>
        <taxon>Ascomycota</taxon>
        <taxon>Pezizomycotina</taxon>
        <taxon>Pezizomycetes</taxon>
        <taxon>Pezizales</taxon>
        <taxon>Discinaceae</taxon>
        <taxon>Discina</taxon>
    </lineage>
</organism>
<keyword evidence="2" id="KW-1185">Reference proteome</keyword>
<dbReference type="EMBL" id="JBBBZM010000007">
    <property type="protein sequence ID" value="KAL0639895.1"/>
    <property type="molecule type" value="Genomic_DNA"/>
</dbReference>
<evidence type="ECO:0000313" key="1">
    <source>
        <dbReference type="EMBL" id="KAL0639895.1"/>
    </source>
</evidence>
<reference evidence="1 2" key="1">
    <citation type="submission" date="2024-02" db="EMBL/GenBank/DDBJ databases">
        <title>Discinaceae phylogenomics.</title>
        <authorList>
            <person name="Dirks A.C."/>
            <person name="James T.Y."/>
        </authorList>
    </citation>
    <scope>NUCLEOTIDE SEQUENCE [LARGE SCALE GENOMIC DNA]</scope>
    <source>
        <strain evidence="1 2">ACD0624</strain>
    </source>
</reference>
<comment type="caution">
    <text evidence="1">The sequence shown here is derived from an EMBL/GenBank/DDBJ whole genome shotgun (WGS) entry which is preliminary data.</text>
</comment>